<evidence type="ECO:0000256" key="4">
    <source>
        <dbReference type="ARBA" id="ARBA00022989"/>
    </source>
</evidence>
<dbReference type="EnsemblPlants" id="LPERR07G11580.1">
    <property type="protein sequence ID" value="LPERR07G11580.1"/>
    <property type="gene ID" value="LPERR07G11580"/>
</dbReference>
<comment type="subcellular location">
    <subcellularLocation>
        <location evidence="1">Membrane</location>
        <topology evidence="1">Multi-pass membrane protein</topology>
    </subcellularLocation>
</comment>
<feature type="transmembrane region" description="Helical" evidence="7">
    <location>
        <begin position="75"/>
        <end position="92"/>
    </location>
</feature>
<reference evidence="10" key="2">
    <citation type="submission" date="2013-12" db="EMBL/GenBank/DDBJ databases">
        <authorList>
            <person name="Yu Y."/>
            <person name="Lee S."/>
            <person name="de Baynast K."/>
            <person name="Wissotski M."/>
            <person name="Liu L."/>
            <person name="Talag J."/>
            <person name="Goicoechea J."/>
            <person name="Angelova A."/>
            <person name="Jetty R."/>
            <person name="Kudrna D."/>
            <person name="Golser W."/>
            <person name="Rivera L."/>
            <person name="Zhang J."/>
            <person name="Wing R."/>
        </authorList>
    </citation>
    <scope>NUCLEOTIDE SEQUENCE</scope>
</reference>
<feature type="transmembrane region" description="Helical" evidence="7">
    <location>
        <begin position="154"/>
        <end position="172"/>
    </location>
</feature>
<evidence type="ECO:0000256" key="6">
    <source>
        <dbReference type="ARBA" id="ARBA00023136"/>
    </source>
</evidence>
<dbReference type="PANTHER" id="PTHR24186">
    <property type="entry name" value="PROTEIN PHOSPHATASE 1 REGULATORY SUBUNIT"/>
    <property type="match status" value="1"/>
</dbReference>
<dbReference type="HOGENOM" id="CLU_088061_0_0_1"/>
<accession>A0A0D9WYN3</accession>
<evidence type="ECO:0000259" key="8">
    <source>
        <dbReference type="Pfam" id="PF13962"/>
    </source>
</evidence>
<keyword evidence="2 7" id="KW-0812">Transmembrane</keyword>
<dbReference type="GO" id="GO:0005886">
    <property type="term" value="C:plasma membrane"/>
    <property type="evidence" value="ECO:0007669"/>
    <property type="project" value="TreeGrafter"/>
</dbReference>
<keyword evidence="3" id="KW-0677">Repeat</keyword>
<evidence type="ECO:0000256" key="7">
    <source>
        <dbReference type="SAM" id="Phobius"/>
    </source>
</evidence>
<sequence length="218" mass="24102">MSSRQSEDGDHARVVEVAAQPALVAMPPKEVAVVVVDDNQELAVVVEGNPPDDRAVGNFRGEGSGLFALRHDDRGVLLVVATLITTLSYQIGSSVPGGYWQDDAPGHHRAGEPIMRTQRRGMYRLFIWGSWIGFASSIGLAVALLTGMPPRSRFVRGLFVLAYSTLILTFVAQQWHTVAWVSAILWVAVIALIAAFVTNRTHRRLRWFVNWLCRDPDN</sequence>
<dbReference type="Gramene" id="LPERR07G11580.1">
    <property type="protein sequence ID" value="LPERR07G11580.1"/>
    <property type="gene ID" value="LPERR07G11580"/>
</dbReference>
<evidence type="ECO:0000256" key="1">
    <source>
        <dbReference type="ARBA" id="ARBA00004141"/>
    </source>
</evidence>
<evidence type="ECO:0000256" key="5">
    <source>
        <dbReference type="ARBA" id="ARBA00023043"/>
    </source>
</evidence>
<dbReference type="PANTHER" id="PTHR24186:SF37">
    <property type="entry name" value="PGG DOMAIN-CONTAINING PROTEIN"/>
    <property type="match status" value="1"/>
</dbReference>
<name>A0A0D9WYN3_9ORYZ</name>
<keyword evidence="4 7" id="KW-1133">Transmembrane helix</keyword>
<protein>
    <recommendedName>
        <fullName evidence="8">PGG domain-containing protein</fullName>
    </recommendedName>
</protein>
<dbReference type="InterPro" id="IPR026961">
    <property type="entry name" value="PGG_dom"/>
</dbReference>
<evidence type="ECO:0000256" key="2">
    <source>
        <dbReference type="ARBA" id="ARBA00022692"/>
    </source>
</evidence>
<evidence type="ECO:0000313" key="10">
    <source>
        <dbReference type="Proteomes" id="UP000032180"/>
    </source>
</evidence>
<keyword evidence="6 7" id="KW-0472">Membrane</keyword>
<evidence type="ECO:0000256" key="3">
    <source>
        <dbReference type="ARBA" id="ARBA00022737"/>
    </source>
</evidence>
<feature type="transmembrane region" description="Helical" evidence="7">
    <location>
        <begin position="178"/>
        <end position="197"/>
    </location>
</feature>
<keyword evidence="10" id="KW-1185">Reference proteome</keyword>
<dbReference type="STRING" id="77586.A0A0D9WYN3"/>
<feature type="domain" description="PGG" evidence="8">
    <location>
        <begin position="72"/>
        <end position="175"/>
    </location>
</feature>
<reference evidence="9" key="3">
    <citation type="submission" date="2015-04" db="UniProtKB">
        <authorList>
            <consortium name="EnsemblPlants"/>
        </authorList>
    </citation>
    <scope>IDENTIFICATION</scope>
</reference>
<proteinExistence type="predicted"/>
<keyword evidence="5" id="KW-0040">ANK repeat</keyword>
<reference evidence="9 10" key="1">
    <citation type="submission" date="2012-08" db="EMBL/GenBank/DDBJ databases">
        <title>Oryza genome evolution.</title>
        <authorList>
            <person name="Wing R.A."/>
        </authorList>
    </citation>
    <scope>NUCLEOTIDE SEQUENCE</scope>
</reference>
<dbReference type="eggNOG" id="ENOG502SPWF">
    <property type="taxonomic scope" value="Eukaryota"/>
</dbReference>
<feature type="transmembrane region" description="Helical" evidence="7">
    <location>
        <begin position="125"/>
        <end position="147"/>
    </location>
</feature>
<dbReference type="Proteomes" id="UP000032180">
    <property type="component" value="Chromosome 7"/>
</dbReference>
<organism evidence="9 10">
    <name type="scientific">Leersia perrieri</name>
    <dbReference type="NCBI Taxonomy" id="77586"/>
    <lineage>
        <taxon>Eukaryota</taxon>
        <taxon>Viridiplantae</taxon>
        <taxon>Streptophyta</taxon>
        <taxon>Embryophyta</taxon>
        <taxon>Tracheophyta</taxon>
        <taxon>Spermatophyta</taxon>
        <taxon>Magnoliopsida</taxon>
        <taxon>Liliopsida</taxon>
        <taxon>Poales</taxon>
        <taxon>Poaceae</taxon>
        <taxon>BOP clade</taxon>
        <taxon>Oryzoideae</taxon>
        <taxon>Oryzeae</taxon>
        <taxon>Oryzinae</taxon>
        <taxon>Leersia</taxon>
    </lineage>
</organism>
<evidence type="ECO:0000313" key="9">
    <source>
        <dbReference type="EnsemblPlants" id="LPERR07G11580.1"/>
    </source>
</evidence>
<dbReference type="Pfam" id="PF13962">
    <property type="entry name" value="PGG"/>
    <property type="match status" value="1"/>
</dbReference>
<dbReference type="AlphaFoldDB" id="A0A0D9WYN3"/>